<dbReference type="Proteomes" id="UP001595956">
    <property type="component" value="Unassembled WGS sequence"/>
</dbReference>
<name>A0ABW0N3Z0_9ACTN</name>
<sequence>MLLNEYQRRIAAATQQSGLIGLLGIGAHAGALLQAHRNYLSNHLDAETSRAQVRRQLGELVAQMAALASTNRLSLDAIAQANLQKISERAHALGLTPPAIPAVSLTGNTYQKLAATTDQQVTDGVDPLALSVPMLGLAGEVGTLLVAQKKAYRDNAEEASDPEFLTTELGDLLWYAAAVATHSGFAFDDALTDGLQLVERRVLELAYLANLPGDLPVLDEAYDITERFPRVMVIRFRQIDDGSGNSRVRLTLEHAEPNAFPCGPVSVPGSKKMQGFAVRGSFGDPVNDNSRRADAYRYHDALHLAFTAVMGWSPNTRSLLGVKRRSDEVVDENEDGARAIFAEEGMAAVLAKVSNQRQGFLAEGAVDEETVDMLVTVFEDLEVAQMPRWLWKRAVNQGFLAMRELDRSGGGFLRVDLDNRRLDYSRSMPAR</sequence>
<protein>
    <recommendedName>
        <fullName evidence="1">MazG C-terminal domain-containing protein</fullName>
    </recommendedName>
</protein>
<dbReference type="InterPro" id="IPR041407">
    <property type="entry name" value="MazG_C"/>
</dbReference>
<dbReference type="Pfam" id="PF18722">
    <property type="entry name" value="MazG_C"/>
    <property type="match status" value="1"/>
</dbReference>
<dbReference type="CDD" id="cd11541">
    <property type="entry name" value="NTP-PPase_u4"/>
    <property type="match status" value="1"/>
</dbReference>
<keyword evidence="3" id="KW-1185">Reference proteome</keyword>
<reference evidence="3" key="1">
    <citation type="journal article" date="2019" name="Int. J. Syst. Evol. Microbiol.">
        <title>The Global Catalogue of Microorganisms (GCM) 10K type strain sequencing project: providing services to taxonomists for standard genome sequencing and annotation.</title>
        <authorList>
            <consortium name="The Broad Institute Genomics Platform"/>
            <consortium name="The Broad Institute Genome Sequencing Center for Infectious Disease"/>
            <person name="Wu L."/>
            <person name="Ma J."/>
        </authorList>
    </citation>
    <scope>NUCLEOTIDE SEQUENCE [LARGE SCALE GENOMIC DNA]</scope>
    <source>
        <strain evidence="3">KACC 13778</strain>
    </source>
</reference>
<dbReference type="InterPro" id="IPR011379">
    <property type="entry name" value="MazG-related_GP37"/>
</dbReference>
<feature type="domain" description="MazG C-terminal" evidence="1">
    <location>
        <begin position="280"/>
        <end position="426"/>
    </location>
</feature>
<dbReference type="Gene3D" id="1.10.287.1080">
    <property type="entry name" value="MazG-like"/>
    <property type="match status" value="1"/>
</dbReference>
<dbReference type="SUPFAM" id="SSF101386">
    <property type="entry name" value="all-alpha NTP pyrophosphatases"/>
    <property type="match status" value="1"/>
</dbReference>
<dbReference type="EMBL" id="JBHSMD010000003">
    <property type="protein sequence ID" value="MFC5493629.1"/>
    <property type="molecule type" value="Genomic_DNA"/>
</dbReference>
<evidence type="ECO:0000259" key="1">
    <source>
        <dbReference type="Pfam" id="PF18722"/>
    </source>
</evidence>
<organism evidence="2 3">
    <name type="scientific">Nocardioides caricicola</name>
    <dbReference type="NCBI Taxonomy" id="634770"/>
    <lineage>
        <taxon>Bacteria</taxon>
        <taxon>Bacillati</taxon>
        <taxon>Actinomycetota</taxon>
        <taxon>Actinomycetes</taxon>
        <taxon>Propionibacteriales</taxon>
        <taxon>Nocardioidaceae</taxon>
        <taxon>Nocardioides</taxon>
    </lineage>
</organism>
<dbReference type="RefSeq" id="WP_345173010.1">
    <property type="nucleotide sequence ID" value="NZ_BAABFQ010000004.1"/>
</dbReference>
<evidence type="ECO:0000313" key="3">
    <source>
        <dbReference type="Proteomes" id="UP001595956"/>
    </source>
</evidence>
<proteinExistence type="predicted"/>
<gene>
    <name evidence="2" type="ORF">ACFPKY_10970</name>
</gene>
<evidence type="ECO:0000313" key="2">
    <source>
        <dbReference type="EMBL" id="MFC5493629.1"/>
    </source>
</evidence>
<comment type="caution">
    <text evidence="2">The sequence shown here is derived from an EMBL/GenBank/DDBJ whole genome shotgun (WGS) entry which is preliminary data.</text>
</comment>
<accession>A0ABW0N3Z0</accession>